<evidence type="ECO:0000259" key="2">
    <source>
        <dbReference type="Pfam" id="PF06985"/>
    </source>
</evidence>
<feature type="non-terminal residue" evidence="3">
    <location>
        <position position="379"/>
    </location>
</feature>
<feature type="compositionally biased region" description="Basic and acidic residues" evidence="1">
    <location>
        <begin position="19"/>
        <end position="33"/>
    </location>
</feature>
<reference evidence="3 4" key="1">
    <citation type="journal article" date="2016" name="Nat. Commun.">
        <title>Ectomycorrhizal ecology is imprinted in the genome of the dominant symbiotic fungus Cenococcum geophilum.</title>
        <authorList>
            <consortium name="DOE Joint Genome Institute"/>
            <person name="Peter M."/>
            <person name="Kohler A."/>
            <person name="Ohm R.A."/>
            <person name="Kuo A."/>
            <person name="Krutzmann J."/>
            <person name="Morin E."/>
            <person name="Arend M."/>
            <person name="Barry K.W."/>
            <person name="Binder M."/>
            <person name="Choi C."/>
            <person name="Clum A."/>
            <person name="Copeland A."/>
            <person name="Grisel N."/>
            <person name="Haridas S."/>
            <person name="Kipfer T."/>
            <person name="LaButti K."/>
            <person name="Lindquist E."/>
            <person name="Lipzen A."/>
            <person name="Maire R."/>
            <person name="Meier B."/>
            <person name="Mihaltcheva S."/>
            <person name="Molinier V."/>
            <person name="Murat C."/>
            <person name="Poggeler S."/>
            <person name="Quandt C.A."/>
            <person name="Sperisen C."/>
            <person name="Tritt A."/>
            <person name="Tisserant E."/>
            <person name="Crous P.W."/>
            <person name="Henrissat B."/>
            <person name="Nehls U."/>
            <person name="Egli S."/>
            <person name="Spatafora J.W."/>
            <person name="Grigoriev I.V."/>
            <person name="Martin F.M."/>
        </authorList>
    </citation>
    <scope>NUCLEOTIDE SEQUENCE [LARGE SCALE GENOMIC DNA]</scope>
    <source>
        <strain evidence="3 4">CBS 207.34</strain>
    </source>
</reference>
<evidence type="ECO:0000256" key="1">
    <source>
        <dbReference type="SAM" id="MobiDB-lite"/>
    </source>
</evidence>
<evidence type="ECO:0000313" key="4">
    <source>
        <dbReference type="Proteomes" id="UP000250140"/>
    </source>
</evidence>
<feature type="region of interest" description="Disordered" evidence="1">
    <location>
        <begin position="19"/>
        <end position="38"/>
    </location>
</feature>
<keyword evidence="4" id="KW-1185">Reference proteome</keyword>
<dbReference type="PANTHER" id="PTHR24148">
    <property type="entry name" value="ANKYRIN REPEAT DOMAIN-CONTAINING PROTEIN 39 HOMOLOG-RELATED"/>
    <property type="match status" value="1"/>
</dbReference>
<dbReference type="InterPro" id="IPR052895">
    <property type="entry name" value="HetReg/Transcr_Mod"/>
</dbReference>
<organism evidence="3 4">
    <name type="scientific">Glonium stellatum</name>
    <dbReference type="NCBI Taxonomy" id="574774"/>
    <lineage>
        <taxon>Eukaryota</taxon>
        <taxon>Fungi</taxon>
        <taxon>Dikarya</taxon>
        <taxon>Ascomycota</taxon>
        <taxon>Pezizomycotina</taxon>
        <taxon>Dothideomycetes</taxon>
        <taxon>Pleosporomycetidae</taxon>
        <taxon>Gloniales</taxon>
        <taxon>Gloniaceae</taxon>
        <taxon>Glonium</taxon>
    </lineage>
</organism>
<proteinExistence type="predicted"/>
<dbReference type="PANTHER" id="PTHR24148:SF64">
    <property type="entry name" value="HETEROKARYON INCOMPATIBILITY DOMAIN-CONTAINING PROTEIN"/>
    <property type="match status" value="1"/>
</dbReference>
<dbReference type="AlphaFoldDB" id="A0A8E2EXY5"/>
<name>A0A8E2EXY5_9PEZI</name>
<dbReference type="Proteomes" id="UP000250140">
    <property type="component" value="Unassembled WGS sequence"/>
</dbReference>
<dbReference type="EMBL" id="KV749960">
    <property type="protein sequence ID" value="OCL06924.1"/>
    <property type="molecule type" value="Genomic_DNA"/>
</dbReference>
<accession>A0A8E2EXY5</accession>
<dbReference type="InterPro" id="IPR010730">
    <property type="entry name" value="HET"/>
</dbReference>
<gene>
    <name evidence="3" type="ORF">AOQ84DRAFT_296092</name>
</gene>
<evidence type="ECO:0000313" key="3">
    <source>
        <dbReference type="EMBL" id="OCL06924.1"/>
    </source>
</evidence>
<sequence length="379" mass="43453">MRKRFNPNVKFLSLTYDRNTPKGDQIRKTDEPRPTTTCYQRLPSQQSIRLLCLRPGAENSPIETILSTYPLTNLPSYEALSYCWGTRSGSSITCNSHSMTIQENLYHALRALRRHDVERILWVDAVCINQSDIDERTSQVQLMRQIYQYSTRAVIWLGGHFQGSNEGVDLLLRIHKLALKDDNQINTPAQALTPDDLLKLGLPSMDSTGWGSLDAIFWRPWFTRVWIIQELTVSKDALVICGDRSIPWADLAHAARFILQHSLTAITQVDPRPATKLEKFRQAYLTCKGDQPLLPLLLEARDAFATNDRDKVFALMGLSERDTFSFVPDYSLSIEVVFIEFSKYHIEKTGTLDILSAVEDHSYRLKKKLPSWVPDWEVH</sequence>
<feature type="domain" description="Heterokaryon incompatibility" evidence="2">
    <location>
        <begin position="77"/>
        <end position="230"/>
    </location>
</feature>
<dbReference type="OrthoDB" id="5416609at2759"/>
<protein>
    <submittedName>
        <fullName evidence="3">HET-domain-containing protein</fullName>
    </submittedName>
</protein>
<dbReference type="Pfam" id="PF06985">
    <property type="entry name" value="HET"/>
    <property type="match status" value="1"/>
</dbReference>